<dbReference type="InterPro" id="IPR001533">
    <property type="entry name" value="Pterin_deHydtase"/>
</dbReference>
<dbReference type="PANTHER" id="PTHR12599">
    <property type="entry name" value="PTERIN-4-ALPHA-CARBINOLAMINE DEHYDRATASE"/>
    <property type="match status" value="1"/>
</dbReference>
<dbReference type="Gene3D" id="3.30.1360.20">
    <property type="entry name" value="Transcriptional coactivator/pterin dehydratase"/>
    <property type="match status" value="1"/>
</dbReference>
<comment type="catalytic activity">
    <reaction evidence="1">
        <text>(4aS,6R)-4a-hydroxy-L-erythro-5,6,7,8-tetrahydrobiopterin = (6R)-L-erythro-6,7-dihydrobiopterin + H2O</text>
        <dbReference type="Rhea" id="RHEA:11920"/>
        <dbReference type="ChEBI" id="CHEBI:15377"/>
        <dbReference type="ChEBI" id="CHEBI:15642"/>
        <dbReference type="ChEBI" id="CHEBI:43120"/>
        <dbReference type="EC" id="4.2.1.96"/>
    </reaction>
</comment>
<proteinExistence type="inferred from homology"/>
<evidence type="ECO:0000256" key="4">
    <source>
        <dbReference type="ARBA" id="ARBA00023239"/>
    </source>
</evidence>
<dbReference type="GO" id="GO:0008124">
    <property type="term" value="F:4-alpha-hydroxytetrahydrobiopterin dehydratase activity"/>
    <property type="evidence" value="ECO:0007669"/>
    <property type="project" value="UniProtKB-EC"/>
</dbReference>
<evidence type="ECO:0000313" key="7">
    <source>
        <dbReference type="EMBL" id="CAB5031028.1"/>
    </source>
</evidence>
<evidence type="ECO:0000256" key="2">
    <source>
        <dbReference type="ARBA" id="ARBA00006472"/>
    </source>
</evidence>
<dbReference type="CDD" id="cd00488">
    <property type="entry name" value="PCD_DCoH"/>
    <property type="match status" value="1"/>
</dbReference>
<evidence type="ECO:0000313" key="5">
    <source>
        <dbReference type="EMBL" id="CAB4833711.1"/>
    </source>
</evidence>
<gene>
    <name evidence="5" type="ORF">UFOPK3164_01522</name>
    <name evidence="6" type="ORF">UFOPK3427_00306</name>
    <name evidence="7" type="ORF">UFOPK4112_01648</name>
</gene>
<reference evidence="7" key="1">
    <citation type="submission" date="2020-05" db="EMBL/GenBank/DDBJ databases">
        <authorList>
            <person name="Chiriac C."/>
            <person name="Salcher M."/>
            <person name="Ghai R."/>
            <person name="Kavagutti S V."/>
        </authorList>
    </citation>
    <scope>NUCLEOTIDE SEQUENCE</scope>
</reference>
<dbReference type="PANTHER" id="PTHR12599:SF0">
    <property type="entry name" value="PTERIN-4-ALPHA-CARBINOLAMINE DEHYDRATASE"/>
    <property type="match status" value="1"/>
</dbReference>
<dbReference type="SUPFAM" id="SSF55248">
    <property type="entry name" value="PCD-like"/>
    <property type="match status" value="1"/>
</dbReference>
<accession>A0A6J7RRK6</accession>
<evidence type="ECO:0000256" key="3">
    <source>
        <dbReference type="ARBA" id="ARBA00013252"/>
    </source>
</evidence>
<name>A0A6J7RRK6_9ZZZZ</name>
<dbReference type="Pfam" id="PF01329">
    <property type="entry name" value="Pterin_4a"/>
    <property type="match status" value="1"/>
</dbReference>
<dbReference type="InterPro" id="IPR036428">
    <property type="entry name" value="PCD_sf"/>
</dbReference>
<comment type="similarity">
    <text evidence="2">Belongs to the pterin-4-alpha-carbinolamine dehydratase family.</text>
</comment>
<dbReference type="EMBL" id="CAFBLT010000001">
    <property type="protein sequence ID" value="CAB4862935.1"/>
    <property type="molecule type" value="Genomic_DNA"/>
</dbReference>
<dbReference type="EMBL" id="CAFABE010000100">
    <property type="protein sequence ID" value="CAB4833711.1"/>
    <property type="molecule type" value="Genomic_DNA"/>
</dbReference>
<dbReference type="NCBIfam" id="NF002017">
    <property type="entry name" value="PRK00823.1-2"/>
    <property type="match status" value="1"/>
</dbReference>
<dbReference type="EMBL" id="CAFBPM010000023">
    <property type="protein sequence ID" value="CAB5031028.1"/>
    <property type="molecule type" value="Genomic_DNA"/>
</dbReference>
<evidence type="ECO:0000256" key="1">
    <source>
        <dbReference type="ARBA" id="ARBA00001554"/>
    </source>
</evidence>
<dbReference type="EC" id="4.2.1.96" evidence="3"/>
<dbReference type="AlphaFoldDB" id="A0A6J7RRK6"/>
<keyword evidence="4" id="KW-0456">Lyase</keyword>
<organism evidence="7">
    <name type="scientific">freshwater metagenome</name>
    <dbReference type="NCBI Taxonomy" id="449393"/>
    <lineage>
        <taxon>unclassified sequences</taxon>
        <taxon>metagenomes</taxon>
        <taxon>ecological metagenomes</taxon>
    </lineage>
</organism>
<evidence type="ECO:0000313" key="6">
    <source>
        <dbReference type="EMBL" id="CAB4862935.1"/>
    </source>
</evidence>
<dbReference type="GO" id="GO:0006729">
    <property type="term" value="P:tetrahydrobiopterin biosynthetic process"/>
    <property type="evidence" value="ECO:0007669"/>
    <property type="project" value="InterPro"/>
</dbReference>
<sequence>MSSAAPLSHEVIDAALADSPWVRDGDVMTLTKTCGSFPESLGFVVAVGAIAESLDHHPDIAIAYTKVTLRVSTHDAGALTEKDLELAARVDKLA</sequence>
<protein>
    <recommendedName>
        <fullName evidence="3">4a-hydroxytetrahydrobiopterin dehydratase</fullName>
        <ecNumber evidence="3">4.2.1.96</ecNumber>
    </recommendedName>
</protein>